<dbReference type="EMBL" id="OU892284">
    <property type="protein sequence ID" value="CAG9772153.1"/>
    <property type="molecule type" value="Genomic_DNA"/>
</dbReference>
<organism evidence="1 2">
    <name type="scientific">Ceutorhynchus assimilis</name>
    <name type="common">cabbage seed weevil</name>
    <dbReference type="NCBI Taxonomy" id="467358"/>
    <lineage>
        <taxon>Eukaryota</taxon>
        <taxon>Metazoa</taxon>
        <taxon>Ecdysozoa</taxon>
        <taxon>Arthropoda</taxon>
        <taxon>Hexapoda</taxon>
        <taxon>Insecta</taxon>
        <taxon>Pterygota</taxon>
        <taxon>Neoptera</taxon>
        <taxon>Endopterygota</taxon>
        <taxon>Coleoptera</taxon>
        <taxon>Polyphaga</taxon>
        <taxon>Cucujiformia</taxon>
        <taxon>Curculionidae</taxon>
        <taxon>Ceutorhynchinae</taxon>
        <taxon>Ceutorhynchus</taxon>
    </lineage>
</organism>
<evidence type="ECO:0000313" key="2">
    <source>
        <dbReference type="Proteomes" id="UP001152799"/>
    </source>
</evidence>
<keyword evidence="2" id="KW-1185">Reference proteome</keyword>
<dbReference type="Proteomes" id="UP001152799">
    <property type="component" value="Chromosome 8"/>
</dbReference>
<accession>A0A9N9QSE2</accession>
<dbReference type="AlphaFoldDB" id="A0A9N9QSE2"/>
<evidence type="ECO:0000313" key="1">
    <source>
        <dbReference type="EMBL" id="CAG9772153.1"/>
    </source>
</evidence>
<reference evidence="1" key="1">
    <citation type="submission" date="2022-01" db="EMBL/GenBank/DDBJ databases">
        <authorList>
            <person name="King R."/>
        </authorList>
    </citation>
    <scope>NUCLEOTIDE SEQUENCE</scope>
</reference>
<sequence length="148" mass="16705">MGNSGTKQEPKQSGQDPLRDYDLELTLPSHISKPMSNMLLAYSYGYFYPCLILGSAQRIPNGYLVFFLHSQVKDEIPSNNVIGNFMALRNCNVSFTSDGKKFRGNVYDFGTNENKEVTNFFISAHGQFTWVSFPQLFLTLAQAKQLCP</sequence>
<protein>
    <submittedName>
        <fullName evidence="1">Uncharacterized protein</fullName>
    </submittedName>
</protein>
<dbReference type="OrthoDB" id="6713800at2759"/>
<gene>
    <name evidence="1" type="ORF">CEUTPL_LOCUS12574</name>
</gene>
<proteinExistence type="predicted"/>
<name>A0A9N9QSE2_9CUCU</name>